<organism evidence="1 2">
    <name type="scientific">Popillia japonica</name>
    <name type="common">Japanese beetle</name>
    <dbReference type="NCBI Taxonomy" id="7064"/>
    <lineage>
        <taxon>Eukaryota</taxon>
        <taxon>Metazoa</taxon>
        <taxon>Ecdysozoa</taxon>
        <taxon>Arthropoda</taxon>
        <taxon>Hexapoda</taxon>
        <taxon>Insecta</taxon>
        <taxon>Pterygota</taxon>
        <taxon>Neoptera</taxon>
        <taxon>Endopterygota</taxon>
        <taxon>Coleoptera</taxon>
        <taxon>Polyphaga</taxon>
        <taxon>Scarabaeiformia</taxon>
        <taxon>Scarabaeidae</taxon>
        <taxon>Rutelinae</taxon>
        <taxon>Popillia</taxon>
    </lineage>
</organism>
<dbReference type="PANTHER" id="PTHR31511:SF12">
    <property type="entry name" value="RHO TERMINATION FACTOR N-TERMINAL DOMAIN-CONTAINING PROTEIN"/>
    <property type="match status" value="1"/>
</dbReference>
<dbReference type="Proteomes" id="UP001458880">
    <property type="component" value="Unassembled WGS sequence"/>
</dbReference>
<evidence type="ECO:0000313" key="1">
    <source>
        <dbReference type="EMBL" id="KAK9728846.1"/>
    </source>
</evidence>
<proteinExistence type="predicted"/>
<keyword evidence="2" id="KW-1185">Reference proteome</keyword>
<gene>
    <name evidence="1" type="ORF">QE152_g16977</name>
</gene>
<comment type="caution">
    <text evidence="1">The sequence shown here is derived from an EMBL/GenBank/DDBJ whole genome shotgun (WGS) entry which is preliminary data.</text>
</comment>
<dbReference type="PANTHER" id="PTHR31511">
    <property type="entry name" value="PROTEIN CBG23764"/>
    <property type="match status" value="1"/>
</dbReference>
<dbReference type="EMBL" id="JASPKY010000166">
    <property type="protein sequence ID" value="KAK9728846.1"/>
    <property type="molecule type" value="Genomic_DNA"/>
</dbReference>
<reference evidence="1 2" key="1">
    <citation type="journal article" date="2024" name="BMC Genomics">
        <title>De novo assembly and annotation of Popillia japonica's genome with initial clues to its potential as an invasive pest.</title>
        <authorList>
            <person name="Cucini C."/>
            <person name="Boschi S."/>
            <person name="Funari R."/>
            <person name="Cardaioli E."/>
            <person name="Iannotti N."/>
            <person name="Marturano G."/>
            <person name="Paoli F."/>
            <person name="Bruttini M."/>
            <person name="Carapelli A."/>
            <person name="Frati F."/>
            <person name="Nardi F."/>
        </authorList>
    </citation>
    <scope>NUCLEOTIDE SEQUENCE [LARGE SCALE GENOMIC DNA]</scope>
    <source>
        <strain evidence="1">DMR45628</strain>
    </source>
</reference>
<dbReference type="AlphaFoldDB" id="A0AAW1L4I1"/>
<accession>A0AAW1L4I1</accession>
<protein>
    <submittedName>
        <fullName evidence="1">Uncharacterized protein</fullName>
    </submittedName>
</protein>
<evidence type="ECO:0000313" key="2">
    <source>
        <dbReference type="Proteomes" id="UP001458880"/>
    </source>
</evidence>
<name>A0AAW1L4I1_POPJA</name>
<sequence>MSEFQERDSGWTLCKILHIEVNINKYNPMRASGFIDLPQQIKKKKAIINVQNNDQACFAWAITSALRIPVGLPQRTSSYPDYNTVADFMK</sequence>